<comment type="subcellular location">
    <subcellularLocation>
        <location evidence="1">Cell membrane</location>
        <topology evidence="1">Multi-pass membrane protein</topology>
    </subcellularLocation>
</comment>
<keyword evidence="12" id="KW-1185">Reference proteome</keyword>
<dbReference type="InterPro" id="IPR017452">
    <property type="entry name" value="GPCR_Rhodpsn_7TM"/>
</dbReference>
<dbReference type="PROSITE" id="PS50262">
    <property type="entry name" value="G_PROTEIN_RECEP_F1_2"/>
    <property type="match status" value="1"/>
</dbReference>
<evidence type="ECO:0000256" key="7">
    <source>
        <dbReference type="ARBA" id="ARBA00023170"/>
    </source>
</evidence>
<feature type="region of interest" description="Disordered" evidence="8">
    <location>
        <begin position="562"/>
        <end position="594"/>
    </location>
</feature>
<dbReference type="GO" id="GO:0032870">
    <property type="term" value="P:cellular response to hormone stimulus"/>
    <property type="evidence" value="ECO:0007669"/>
    <property type="project" value="TreeGrafter"/>
</dbReference>
<feature type="transmembrane region" description="Helical" evidence="9">
    <location>
        <begin position="123"/>
        <end position="151"/>
    </location>
</feature>
<evidence type="ECO:0000256" key="6">
    <source>
        <dbReference type="ARBA" id="ARBA00023136"/>
    </source>
</evidence>
<feature type="region of interest" description="Disordered" evidence="8">
    <location>
        <begin position="1"/>
        <end position="29"/>
    </location>
</feature>
<dbReference type="Proteomes" id="UP001487740">
    <property type="component" value="Unassembled WGS sequence"/>
</dbReference>
<dbReference type="GO" id="GO:0004930">
    <property type="term" value="F:G protein-coupled receptor activity"/>
    <property type="evidence" value="ECO:0007669"/>
    <property type="project" value="InterPro"/>
</dbReference>
<protein>
    <recommendedName>
        <fullName evidence="10">G-protein coupled receptors family 1 profile domain-containing protein</fullName>
    </recommendedName>
</protein>
<feature type="transmembrane region" description="Helical" evidence="9">
    <location>
        <begin position="253"/>
        <end position="275"/>
    </location>
</feature>
<dbReference type="PANTHER" id="PTHR24241:SF76">
    <property type="entry name" value="NEUROPEPTIDE SIFAMIDE RECEPTOR"/>
    <property type="match status" value="1"/>
</dbReference>
<comment type="caution">
    <text evidence="11">The sequence shown here is derived from an EMBL/GenBank/DDBJ whole genome shotgun (WGS) entry which is preliminary data.</text>
</comment>
<keyword evidence="7" id="KW-0675">Receptor</keyword>
<feature type="compositionally biased region" description="Polar residues" evidence="8">
    <location>
        <begin position="19"/>
        <end position="29"/>
    </location>
</feature>
<keyword evidence="3" id="KW-1003">Cell membrane</keyword>
<evidence type="ECO:0000313" key="12">
    <source>
        <dbReference type="Proteomes" id="UP001487740"/>
    </source>
</evidence>
<reference evidence="11 12" key="1">
    <citation type="submission" date="2023-03" db="EMBL/GenBank/DDBJ databases">
        <title>High-quality genome of Scylla paramamosain provides insights in environmental adaptation.</title>
        <authorList>
            <person name="Zhang L."/>
        </authorList>
    </citation>
    <scope>NUCLEOTIDE SEQUENCE [LARGE SCALE GENOMIC DNA]</scope>
    <source>
        <strain evidence="11">LZ_2023a</strain>
        <tissue evidence="11">Muscle</tissue>
    </source>
</reference>
<feature type="compositionally biased region" description="Pro residues" evidence="8">
    <location>
        <begin position="1"/>
        <end position="14"/>
    </location>
</feature>
<proteinExistence type="inferred from homology"/>
<dbReference type="GO" id="GO:0042277">
    <property type="term" value="F:peptide binding"/>
    <property type="evidence" value="ECO:0007669"/>
    <property type="project" value="TreeGrafter"/>
</dbReference>
<evidence type="ECO:0000256" key="5">
    <source>
        <dbReference type="ARBA" id="ARBA00022989"/>
    </source>
</evidence>
<dbReference type="InterPro" id="IPR000276">
    <property type="entry name" value="GPCR_Rhodpsn"/>
</dbReference>
<evidence type="ECO:0000259" key="10">
    <source>
        <dbReference type="PROSITE" id="PS50262"/>
    </source>
</evidence>
<organism evidence="11 12">
    <name type="scientific">Scylla paramamosain</name>
    <name type="common">Mud crab</name>
    <dbReference type="NCBI Taxonomy" id="85552"/>
    <lineage>
        <taxon>Eukaryota</taxon>
        <taxon>Metazoa</taxon>
        <taxon>Ecdysozoa</taxon>
        <taxon>Arthropoda</taxon>
        <taxon>Crustacea</taxon>
        <taxon>Multicrustacea</taxon>
        <taxon>Malacostraca</taxon>
        <taxon>Eumalacostraca</taxon>
        <taxon>Eucarida</taxon>
        <taxon>Decapoda</taxon>
        <taxon>Pleocyemata</taxon>
        <taxon>Brachyura</taxon>
        <taxon>Eubrachyura</taxon>
        <taxon>Portunoidea</taxon>
        <taxon>Portunidae</taxon>
        <taxon>Portuninae</taxon>
        <taxon>Scylla</taxon>
    </lineage>
</organism>
<evidence type="ECO:0000256" key="8">
    <source>
        <dbReference type="SAM" id="MobiDB-lite"/>
    </source>
</evidence>
<dbReference type="PANTHER" id="PTHR24241">
    <property type="entry name" value="NEUROPEPTIDE RECEPTOR-RELATED G-PROTEIN COUPLED RECEPTOR"/>
    <property type="match status" value="1"/>
</dbReference>
<feature type="transmembrane region" description="Helical" evidence="9">
    <location>
        <begin position="287"/>
        <end position="306"/>
    </location>
</feature>
<evidence type="ECO:0000313" key="11">
    <source>
        <dbReference type="EMBL" id="KAK8382517.1"/>
    </source>
</evidence>
<dbReference type="CDD" id="cd00637">
    <property type="entry name" value="7tm_classA_rhodopsin-like"/>
    <property type="match status" value="1"/>
</dbReference>
<dbReference type="GO" id="GO:0005886">
    <property type="term" value="C:plasma membrane"/>
    <property type="evidence" value="ECO:0007669"/>
    <property type="project" value="UniProtKB-SubCell"/>
</dbReference>
<evidence type="ECO:0000256" key="1">
    <source>
        <dbReference type="ARBA" id="ARBA00004651"/>
    </source>
</evidence>
<evidence type="ECO:0000256" key="4">
    <source>
        <dbReference type="ARBA" id="ARBA00022692"/>
    </source>
</evidence>
<gene>
    <name evidence="11" type="ORF">O3P69_015416</name>
</gene>
<dbReference type="AlphaFoldDB" id="A0AAW0T6V6"/>
<feature type="domain" description="G-protein coupled receptors family 1 profile" evidence="10">
    <location>
        <begin position="84"/>
        <end position="303"/>
    </location>
</feature>
<accession>A0AAW0T6V6</accession>
<sequence length="663" mass="71399">MLPSSLAPPHPPTPDEYSGRSTTSSKQYSTQFPERIRMPGWSQGLLFHQALVDCGRAAILIPLGRSIYSCQPVTKCSLVETAFLLLVTVSTINMLTTVLNDAPLLPEDSDQKQMPLVMESPQCVLFGTFMIWFASITINLGPTFLSGALAANIDEEHNAPSCPLITGPLRHYVLNVLWIVTNVLVVLLTVYHLWKLYRDLSTSSLEAVRIASLVTTMISVTQPRNQDPEASEHRQVNSYINRMEREGVERVKMFVVVTIAYVVFWGPLFLVTLLTPSGGKTGLSHEVTLHVAYVHAFVNPALFLALHKGLRKAVTDIMCCHCSTDDTSGRVGDGGLSSLQSNMASSRASLGGGGLAGLAGMGAAMGASGGLGGGTSGLSPAAQALPQYPTDGDITPPPFSSINRPYLFTEVNSPGGSVRGSHQDLSQHRLHMATPTKSSKQAANIFFPPILTPAIHIKSIFVSIVTLTAYTLTSSHDPIPPPSLFPISPPFPCSSSPHPQIKQVRSSRGAAAGGEMMASVNGYLGSREARSQASGPTFAAYDKRSERVLVSTAGEREAGVVRARGEGREDGEEKGDSSTRRRLHTVQQTTTQPPRGRIWLPARNVFPPRKSLRTFAVKLRIYTPPQLTAGREWQAWRVISATEASRGCREECAGAGVSVCPPL</sequence>
<dbReference type="EMBL" id="JARAKH010000039">
    <property type="protein sequence ID" value="KAK8382517.1"/>
    <property type="molecule type" value="Genomic_DNA"/>
</dbReference>
<evidence type="ECO:0000256" key="3">
    <source>
        <dbReference type="ARBA" id="ARBA00022475"/>
    </source>
</evidence>
<evidence type="ECO:0000256" key="2">
    <source>
        <dbReference type="ARBA" id="ARBA00010663"/>
    </source>
</evidence>
<keyword evidence="4 9" id="KW-0812">Transmembrane</keyword>
<comment type="similarity">
    <text evidence="2">Belongs to the G-protein coupled receptor 1 family.</text>
</comment>
<name>A0AAW0T6V6_SCYPA</name>
<dbReference type="Pfam" id="PF00001">
    <property type="entry name" value="7tm_1"/>
    <property type="match status" value="1"/>
</dbReference>
<dbReference type="Gene3D" id="1.20.1070.10">
    <property type="entry name" value="Rhodopsin 7-helix transmembrane proteins"/>
    <property type="match status" value="1"/>
</dbReference>
<dbReference type="SUPFAM" id="SSF81321">
    <property type="entry name" value="Family A G protein-coupled receptor-like"/>
    <property type="match status" value="1"/>
</dbReference>
<feature type="transmembrane region" description="Helical" evidence="9">
    <location>
        <begin position="171"/>
        <end position="194"/>
    </location>
</feature>
<keyword evidence="5 9" id="KW-1133">Transmembrane helix</keyword>
<keyword evidence="6 9" id="KW-0472">Membrane</keyword>
<evidence type="ECO:0000256" key="9">
    <source>
        <dbReference type="SAM" id="Phobius"/>
    </source>
</evidence>